<proteinExistence type="predicted"/>
<evidence type="ECO:0000256" key="1">
    <source>
        <dbReference type="SAM" id="Phobius"/>
    </source>
</evidence>
<keyword evidence="1" id="KW-0812">Transmembrane</keyword>
<dbReference type="AlphaFoldDB" id="A0A0E9P7L9"/>
<protein>
    <submittedName>
        <fullName evidence="2">Uncharacterized protein</fullName>
    </submittedName>
</protein>
<evidence type="ECO:0000313" key="2">
    <source>
        <dbReference type="EMBL" id="JAH00651.1"/>
    </source>
</evidence>
<accession>A0A0E9P7L9</accession>
<reference evidence="2" key="2">
    <citation type="journal article" date="2015" name="Fish Shellfish Immunol.">
        <title>Early steps in the European eel (Anguilla anguilla)-Vibrio vulnificus interaction in the gills: Role of the RtxA13 toxin.</title>
        <authorList>
            <person name="Callol A."/>
            <person name="Pajuelo D."/>
            <person name="Ebbesson L."/>
            <person name="Teles M."/>
            <person name="MacKenzie S."/>
            <person name="Amaro C."/>
        </authorList>
    </citation>
    <scope>NUCLEOTIDE SEQUENCE</scope>
</reference>
<reference evidence="2" key="1">
    <citation type="submission" date="2014-11" db="EMBL/GenBank/DDBJ databases">
        <authorList>
            <person name="Amaro Gonzalez C."/>
        </authorList>
    </citation>
    <scope>NUCLEOTIDE SEQUENCE</scope>
</reference>
<sequence>MTYKSLWQPWPGGHKHKFIIFARELLYPNLVLLLIAHFDIKRRNQLHLWLKTPSG</sequence>
<name>A0A0E9P7L9_ANGAN</name>
<dbReference type="EMBL" id="GBXM01107926">
    <property type="protein sequence ID" value="JAH00651.1"/>
    <property type="molecule type" value="Transcribed_RNA"/>
</dbReference>
<organism evidence="2">
    <name type="scientific">Anguilla anguilla</name>
    <name type="common">European freshwater eel</name>
    <name type="synonym">Muraena anguilla</name>
    <dbReference type="NCBI Taxonomy" id="7936"/>
    <lineage>
        <taxon>Eukaryota</taxon>
        <taxon>Metazoa</taxon>
        <taxon>Chordata</taxon>
        <taxon>Craniata</taxon>
        <taxon>Vertebrata</taxon>
        <taxon>Euteleostomi</taxon>
        <taxon>Actinopterygii</taxon>
        <taxon>Neopterygii</taxon>
        <taxon>Teleostei</taxon>
        <taxon>Anguilliformes</taxon>
        <taxon>Anguillidae</taxon>
        <taxon>Anguilla</taxon>
    </lineage>
</organism>
<feature type="transmembrane region" description="Helical" evidence="1">
    <location>
        <begin position="20"/>
        <end position="40"/>
    </location>
</feature>
<keyword evidence="1" id="KW-1133">Transmembrane helix</keyword>
<keyword evidence="1" id="KW-0472">Membrane</keyword>